<accession>A0A0B6Y659</accession>
<feature type="non-terminal residue" evidence="1">
    <location>
        <position position="1"/>
    </location>
</feature>
<dbReference type="EMBL" id="HACG01004784">
    <property type="protein sequence ID" value="CEK51649.1"/>
    <property type="molecule type" value="Transcribed_RNA"/>
</dbReference>
<name>A0A0B6Y659_9EUPU</name>
<reference evidence="1" key="1">
    <citation type="submission" date="2014-12" db="EMBL/GenBank/DDBJ databases">
        <title>Insight into the proteome of Arion vulgaris.</title>
        <authorList>
            <person name="Aradska J."/>
            <person name="Bulat T."/>
            <person name="Smidak R."/>
            <person name="Sarate P."/>
            <person name="Gangsoo J."/>
            <person name="Sialana F."/>
            <person name="Bilban M."/>
            <person name="Lubec G."/>
        </authorList>
    </citation>
    <scope>NUCLEOTIDE SEQUENCE</scope>
    <source>
        <tissue evidence="1">Skin</tissue>
    </source>
</reference>
<proteinExistence type="predicted"/>
<dbReference type="AlphaFoldDB" id="A0A0B6Y659"/>
<feature type="non-terminal residue" evidence="1">
    <location>
        <position position="81"/>
    </location>
</feature>
<sequence>KRSDLLRSVCNKRAPTVSTTRWNFQSRIVNSVHENKSVFLECFEMIEEEDGWDNITVSQAFGLKNLLNNPEFLFFLHFFSD</sequence>
<protein>
    <submittedName>
        <fullName evidence="1">Uncharacterized protein</fullName>
    </submittedName>
</protein>
<organism evidence="1">
    <name type="scientific">Arion vulgaris</name>
    <dbReference type="NCBI Taxonomy" id="1028688"/>
    <lineage>
        <taxon>Eukaryota</taxon>
        <taxon>Metazoa</taxon>
        <taxon>Spiralia</taxon>
        <taxon>Lophotrochozoa</taxon>
        <taxon>Mollusca</taxon>
        <taxon>Gastropoda</taxon>
        <taxon>Heterobranchia</taxon>
        <taxon>Euthyneura</taxon>
        <taxon>Panpulmonata</taxon>
        <taxon>Eupulmonata</taxon>
        <taxon>Stylommatophora</taxon>
        <taxon>Helicina</taxon>
        <taxon>Arionoidea</taxon>
        <taxon>Arionidae</taxon>
        <taxon>Arion</taxon>
    </lineage>
</organism>
<evidence type="ECO:0000313" key="1">
    <source>
        <dbReference type="EMBL" id="CEK51649.1"/>
    </source>
</evidence>
<gene>
    <name evidence="1" type="primary">ORF13985</name>
</gene>